<dbReference type="OrthoDB" id="8894600at2759"/>
<organism evidence="8 9">
    <name type="scientific">Malurus cyaneus samueli</name>
    <dbReference type="NCBI Taxonomy" id="2593467"/>
    <lineage>
        <taxon>Eukaryota</taxon>
        <taxon>Metazoa</taxon>
        <taxon>Chordata</taxon>
        <taxon>Craniata</taxon>
        <taxon>Vertebrata</taxon>
        <taxon>Euteleostomi</taxon>
        <taxon>Archelosauria</taxon>
        <taxon>Archosauria</taxon>
        <taxon>Dinosauria</taxon>
        <taxon>Saurischia</taxon>
        <taxon>Theropoda</taxon>
        <taxon>Coelurosauria</taxon>
        <taxon>Aves</taxon>
        <taxon>Neognathae</taxon>
        <taxon>Neoaves</taxon>
        <taxon>Telluraves</taxon>
        <taxon>Australaves</taxon>
        <taxon>Passeriformes</taxon>
        <taxon>Meliphagoidea</taxon>
        <taxon>Maluridae</taxon>
        <taxon>Malurus</taxon>
    </lineage>
</organism>
<accession>A0A8C5U2D9</accession>
<evidence type="ECO:0000256" key="4">
    <source>
        <dbReference type="ARBA" id="ARBA00022685"/>
    </source>
</evidence>
<keyword evidence="9" id="KW-1185">Reference proteome</keyword>
<keyword evidence="6" id="KW-0175">Coiled coil</keyword>
<dbReference type="GO" id="GO:0005615">
    <property type="term" value="C:extracellular space"/>
    <property type="evidence" value="ECO:0007669"/>
    <property type="project" value="TreeGrafter"/>
</dbReference>
<dbReference type="PANTHER" id="PTHR15119">
    <property type="entry name" value="SECRETOGRANIN II"/>
    <property type="match status" value="1"/>
</dbReference>
<protein>
    <submittedName>
        <fullName evidence="8">Secretogranin II</fullName>
    </submittedName>
</protein>
<evidence type="ECO:0000313" key="8">
    <source>
        <dbReference type="Ensembl" id="ENSMCSP00000015884.1"/>
    </source>
</evidence>
<dbReference type="Pfam" id="PF01271">
    <property type="entry name" value="Granin"/>
    <property type="match status" value="1"/>
</dbReference>
<dbReference type="InterPro" id="IPR038858">
    <property type="entry name" value="ScgII"/>
</dbReference>
<dbReference type="Ensembl" id="ENSMCST00000016289.1">
    <property type="protein sequence ID" value="ENSMCSP00000015884.1"/>
    <property type="gene ID" value="ENSMCSG00000011170.1"/>
</dbReference>
<sequence length="616" mass="70830">MAETKTLQPGAACALTFCFVLICWVDAASFQQHQLLQKDPDYAMKNLQRLPNPDMIKALEYIEDLRKQTNKGESSPDYSSYQSVPYLLPQKESQDQLHLADNARDSLTEDESQWVKVMLEALRQAGKEPKTGPKESKPYGLSSDNFPAGLTDDYEAYKWPERWQKYLKMPLGHYEDSSRDSPFKRTNEIVEEQYTPQSLATLESVFQELGKMAGPSSHKKERLDEDQKVYTDDEDDVYKVNNIAYEDVVGGEDWNPIEEKVESQTQEVIKDSKEEIDKHEEEIEDEMKRSGKLSFLEDEIRRDNKDQMSEDVSKLMNYYLKRLMGSAGSRRLRTGGDLEEKRASMFLDKQLDPQSIAQLIEISRNLQIPPEDLIDMLKAGEKKQLQSERLEAEQEIEFPEDLDEITETNLGQSDIFKNNVNSKNGYMKQPLIPENLPEDLNIEDIVSLLGNDNLANQNPSYLLNRLNQENDLPRLSYLPRRLKGHLLPKGAWMSDLERRQAEYEKLDEKDEELADYLAKVLAKYPEVANSNQLKRVPAAASEGNLQEEEQLEQSIREHLNQLAPQEAAKLAALSKRLSMAGEADDTQNRHHTNWKRISTSTDDSSEMYSSSYRFSC</sequence>
<evidence type="ECO:0000256" key="3">
    <source>
        <dbReference type="ARBA" id="ARBA00022525"/>
    </source>
</evidence>
<feature type="compositionally biased region" description="Low complexity" evidence="7">
    <location>
        <begin position="598"/>
        <end position="616"/>
    </location>
</feature>
<evidence type="ECO:0000256" key="7">
    <source>
        <dbReference type="SAM" id="MobiDB-lite"/>
    </source>
</evidence>
<feature type="region of interest" description="Disordered" evidence="7">
    <location>
        <begin position="125"/>
        <end position="144"/>
    </location>
</feature>
<dbReference type="GO" id="GO:0005125">
    <property type="term" value="F:cytokine activity"/>
    <property type="evidence" value="ECO:0007669"/>
    <property type="project" value="TreeGrafter"/>
</dbReference>
<proteinExistence type="inferred from homology"/>
<keyword evidence="5" id="KW-0732">Signal</keyword>
<comment type="similarity">
    <text evidence="2">Belongs to the chromogranin/secretogranin protein family.</text>
</comment>
<keyword evidence="4" id="KW-0165">Cleavage on pair of basic residues</keyword>
<evidence type="ECO:0000256" key="2">
    <source>
        <dbReference type="ARBA" id="ARBA00005723"/>
    </source>
</evidence>
<comment type="subcellular location">
    <subcellularLocation>
        <location evidence="1">Secreted</location>
    </subcellularLocation>
</comment>
<dbReference type="GO" id="GO:0001525">
    <property type="term" value="P:angiogenesis"/>
    <property type="evidence" value="ECO:0007669"/>
    <property type="project" value="TreeGrafter"/>
</dbReference>
<evidence type="ECO:0000313" key="9">
    <source>
        <dbReference type="Proteomes" id="UP000694560"/>
    </source>
</evidence>
<dbReference type="AlphaFoldDB" id="A0A8C5U2D9"/>
<name>A0A8C5U2D9_9PASS</name>
<feature type="compositionally biased region" description="Basic and acidic residues" evidence="7">
    <location>
        <begin position="125"/>
        <end position="137"/>
    </location>
</feature>
<evidence type="ECO:0000256" key="1">
    <source>
        <dbReference type="ARBA" id="ARBA00004613"/>
    </source>
</evidence>
<dbReference type="GO" id="GO:0042056">
    <property type="term" value="F:chemoattractant activity"/>
    <property type="evidence" value="ECO:0007669"/>
    <property type="project" value="TreeGrafter"/>
</dbReference>
<dbReference type="GO" id="GO:0048245">
    <property type="term" value="P:eosinophil chemotaxis"/>
    <property type="evidence" value="ECO:0007669"/>
    <property type="project" value="TreeGrafter"/>
</dbReference>
<reference evidence="8" key="1">
    <citation type="submission" date="2025-08" db="UniProtKB">
        <authorList>
            <consortium name="Ensembl"/>
        </authorList>
    </citation>
    <scope>IDENTIFICATION</scope>
</reference>
<dbReference type="Proteomes" id="UP000694560">
    <property type="component" value="Unplaced"/>
</dbReference>
<evidence type="ECO:0000256" key="6">
    <source>
        <dbReference type="SAM" id="Coils"/>
    </source>
</evidence>
<dbReference type="PANTHER" id="PTHR15119:SF0">
    <property type="entry name" value="SECRETOGRANIN-2"/>
    <property type="match status" value="1"/>
</dbReference>
<feature type="coiled-coil region" evidence="6">
    <location>
        <begin position="262"/>
        <end position="289"/>
    </location>
</feature>
<reference evidence="8" key="2">
    <citation type="submission" date="2025-09" db="UniProtKB">
        <authorList>
            <consortium name="Ensembl"/>
        </authorList>
    </citation>
    <scope>IDENTIFICATION</scope>
</reference>
<keyword evidence="3" id="KW-0964">Secreted</keyword>
<feature type="region of interest" description="Disordered" evidence="7">
    <location>
        <begin position="579"/>
        <end position="616"/>
    </location>
</feature>
<dbReference type="InterPro" id="IPR001990">
    <property type="entry name" value="Granin"/>
</dbReference>
<dbReference type="GO" id="GO:0030141">
    <property type="term" value="C:secretory granule"/>
    <property type="evidence" value="ECO:0007669"/>
    <property type="project" value="InterPro"/>
</dbReference>
<evidence type="ECO:0000256" key="5">
    <source>
        <dbReference type="ARBA" id="ARBA00022729"/>
    </source>
</evidence>